<keyword evidence="1" id="KW-0175">Coiled coil</keyword>
<evidence type="ECO:0000313" key="3">
    <source>
        <dbReference type="EMBL" id="OHS97169.1"/>
    </source>
</evidence>
<dbReference type="Proteomes" id="UP000179807">
    <property type="component" value="Unassembled WGS sequence"/>
</dbReference>
<sequence>MSVNFGTHNDYQHPLFGNLTPKSKTKIRGDLLTKKSKTPKNYRIDHLMNDKNDKKDQQSLRKLIDKYDSPQITMKGKKGNINNNSKNEIQKLDFKQSNSKIKSEKQNDEANRTKKDDDEKINIDPSSFTEVYATKCKLETELGAAIQVNKHLKEKEKYLSNKITDLNLQANVTIQILEERKNSLLTENDQLKETLYNMPSVARLESELFSLTNFPIKDPEPLIQIGILKPGETLAVLPKRLQDIFNEIKQSEVDLPFYPNYFDDGFDEEEDENELRRKISMLEKSSESSFKIANKKLNDLQSEIENLRRDLSNINMHNSISQESLLNTSFNFDEIARVLSTARLETSKLKQIKKNVYSYNDSFFFEVEAKCGRPYAKNVNADGESDDQEKSYPLLYYFKSIKNSM</sequence>
<dbReference type="EMBL" id="MLAK01001133">
    <property type="protein sequence ID" value="OHS97169.1"/>
    <property type="molecule type" value="Genomic_DNA"/>
</dbReference>
<feature type="region of interest" description="Disordered" evidence="2">
    <location>
        <begin position="67"/>
        <end position="122"/>
    </location>
</feature>
<protein>
    <submittedName>
        <fullName evidence="3">Uncharacterized protein</fullName>
    </submittedName>
</protein>
<keyword evidence="4" id="KW-1185">Reference proteome</keyword>
<organism evidence="3 4">
    <name type="scientific">Tritrichomonas foetus</name>
    <dbReference type="NCBI Taxonomy" id="1144522"/>
    <lineage>
        <taxon>Eukaryota</taxon>
        <taxon>Metamonada</taxon>
        <taxon>Parabasalia</taxon>
        <taxon>Tritrichomonadida</taxon>
        <taxon>Tritrichomonadidae</taxon>
        <taxon>Tritrichomonas</taxon>
    </lineage>
</organism>
<name>A0A1J4JES5_9EUKA</name>
<feature type="coiled-coil region" evidence="1">
    <location>
        <begin position="290"/>
        <end position="317"/>
    </location>
</feature>
<evidence type="ECO:0000313" key="4">
    <source>
        <dbReference type="Proteomes" id="UP000179807"/>
    </source>
</evidence>
<dbReference type="RefSeq" id="XP_068350306.1">
    <property type="nucleotide sequence ID" value="XM_068510984.1"/>
</dbReference>
<gene>
    <name evidence="3" type="ORF">TRFO_36700</name>
</gene>
<proteinExistence type="predicted"/>
<evidence type="ECO:0000256" key="2">
    <source>
        <dbReference type="SAM" id="MobiDB-lite"/>
    </source>
</evidence>
<feature type="compositionally biased region" description="Basic and acidic residues" evidence="2">
    <location>
        <begin position="101"/>
        <end position="122"/>
    </location>
</feature>
<dbReference type="AlphaFoldDB" id="A0A1J4JES5"/>
<dbReference type="GeneID" id="94845688"/>
<evidence type="ECO:0000256" key="1">
    <source>
        <dbReference type="SAM" id="Coils"/>
    </source>
</evidence>
<dbReference type="VEuPathDB" id="TrichDB:TRFO_36700"/>
<accession>A0A1J4JES5</accession>
<reference evidence="3" key="1">
    <citation type="submission" date="2016-10" db="EMBL/GenBank/DDBJ databases">
        <authorList>
            <person name="Benchimol M."/>
            <person name="Almeida L.G."/>
            <person name="Vasconcelos A.T."/>
            <person name="Perreira-Neves A."/>
            <person name="Rosa I.A."/>
            <person name="Tasca T."/>
            <person name="Bogo M.R."/>
            <person name="de Souza W."/>
        </authorList>
    </citation>
    <scope>NUCLEOTIDE SEQUENCE [LARGE SCALE GENOMIC DNA]</scope>
    <source>
        <strain evidence="3">K</strain>
    </source>
</reference>
<comment type="caution">
    <text evidence="3">The sequence shown here is derived from an EMBL/GenBank/DDBJ whole genome shotgun (WGS) entry which is preliminary data.</text>
</comment>